<gene>
    <name evidence="2" type="ORF">A3C16_03060</name>
</gene>
<feature type="transmembrane region" description="Helical" evidence="1">
    <location>
        <begin position="442"/>
        <end position="462"/>
    </location>
</feature>
<evidence type="ECO:0000313" key="2">
    <source>
        <dbReference type="EMBL" id="OHA03998.1"/>
    </source>
</evidence>
<feature type="transmembrane region" description="Helical" evidence="1">
    <location>
        <begin position="402"/>
        <end position="422"/>
    </location>
</feature>
<keyword evidence="1" id="KW-0472">Membrane</keyword>
<accession>A0A1G2KX58</accession>
<dbReference type="Gene3D" id="3.90.550.10">
    <property type="entry name" value="Spore Coat Polysaccharide Biosynthesis Protein SpsA, Chain A"/>
    <property type="match status" value="1"/>
</dbReference>
<dbReference type="EMBL" id="MHQL01000003">
    <property type="protein sequence ID" value="OHA03998.1"/>
    <property type="molecule type" value="Genomic_DNA"/>
</dbReference>
<keyword evidence="1" id="KW-1133">Transmembrane helix</keyword>
<dbReference type="Proteomes" id="UP000177811">
    <property type="component" value="Unassembled WGS sequence"/>
</dbReference>
<name>A0A1G2KX58_9BACT</name>
<evidence type="ECO:0000313" key="3">
    <source>
        <dbReference type="Proteomes" id="UP000177811"/>
    </source>
</evidence>
<dbReference type="PANTHER" id="PTHR36851:SF1">
    <property type="entry name" value="GLYCO_TRANS_2-LIKE DOMAIN-CONTAINING PROTEIN"/>
    <property type="match status" value="1"/>
</dbReference>
<dbReference type="AlphaFoldDB" id="A0A1G2KX58"/>
<dbReference type="CDD" id="cd00761">
    <property type="entry name" value="Glyco_tranf_GTA_type"/>
    <property type="match status" value="1"/>
</dbReference>
<organism evidence="2 3">
    <name type="scientific">Candidatus Sungbacteria bacterium RIFCSPHIGHO2_02_FULL_51_29</name>
    <dbReference type="NCBI Taxonomy" id="1802273"/>
    <lineage>
        <taxon>Bacteria</taxon>
        <taxon>Candidatus Sungiibacteriota</taxon>
    </lineage>
</organism>
<dbReference type="InterPro" id="IPR029044">
    <property type="entry name" value="Nucleotide-diphossugar_trans"/>
</dbReference>
<sequence length="527" mass="60399">MALSPYYLHTSKSSDLADPRDRALYRMFEILPAALSWVTLFGIVLASWLAPAPASIFIIAFDAYWLIKTVFLSFHLRASYRKMRQHIGENWVARLQVLGREQYRASIGTWRDVYHLVILPFYNESDEVLRGFLDAVRANDYPMERVIVVVAAEERGEEAVARAQKLQVDYGNQFFKFLVTAHPADMPGEIPGKGSNESFAAAVALREVIDANAIPHERVLVSSLDSDTEVYPQYFACLTYHFVTAEKPYRSSYQPIPVYTNNIWSAPALSRVVASSGTFWQMMQQARPERLTTFSSHSMPLGPIAEMGWWQKNIVSEDSRIFWQLLSYYHGDWRVVPLYYPVSMDANVAPTFFGTAKNVYKQQRRWGWGVENVPYTLFAFLKDPLIPRAKKFFFTFNQLEGFWSWGTNSLLIFLLGWLPIILGGEEFGATVLSHNLPRVTRILMTLAMFGMVTSAIISTALLPPRPPGNPFRKYIWMVLQWLLIPVTIVFFGAIPGLEAQTRLMLGKHMGFWVTPKYRRNQEARTPR</sequence>
<keyword evidence="1" id="KW-0812">Transmembrane</keyword>
<proteinExistence type="predicted"/>
<reference evidence="2 3" key="1">
    <citation type="journal article" date="2016" name="Nat. Commun.">
        <title>Thousands of microbial genomes shed light on interconnected biogeochemical processes in an aquifer system.</title>
        <authorList>
            <person name="Anantharaman K."/>
            <person name="Brown C.T."/>
            <person name="Hug L.A."/>
            <person name="Sharon I."/>
            <person name="Castelle C.J."/>
            <person name="Probst A.J."/>
            <person name="Thomas B.C."/>
            <person name="Singh A."/>
            <person name="Wilkins M.J."/>
            <person name="Karaoz U."/>
            <person name="Brodie E.L."/>
            <person name="Williams K.H."/>
            <person name="Hubbard S.S."/>
            <person name="Banfield J.F."/>
        </authorList>
    </citation>
    <scope>NUCLEOTIDE SEQUENCE [LARGE SCALE GENOMIC DNA]</scope>
</reference>
<feature type="transmembrane region" description="Helical" evidence="1">
    <location>
        <begin position="474"/>
        <end position="494"/>
    </location>
</feature>
<feature type="transmembrane region" description="Helical" evidence="1">
    <location>
        <begin position="56"/>
        <end position="76"/>
    </location>
</feature>
<protein>
    <recommendedName>
        <fullName evidence="4">Glycosyltransferase 2-like domain-containing protein</fullName>
    </recommendedName>
</protein>
<comment type="caution">
    <text evidence="2">The sequence shown here is derived from an EMBL/GenBank/DDBJ whole genome shotgun (WGS) entry which is preliminary data.</text>
</comment>
<evidence type="ECO:0008006" key="4">
    <source>
        <dbReference type="Google" id="ProtNLM"/>
    </source>
</evidence>
<feature type="transmembrane region" description="Helical" evidence="1">
    <location>
        <begin position="30"/>
        <end position="50"/>
    </location>
</feature>
<dbReference type="SUPFAM" id="SSF53448">
    <property type="entry name" value="Nucleotide-diphospho-sugar transferases"/>
    <property type="match status" value="1"/>
</dbReference>
<dbReference type="PANTHER" id="PTHR36851">
    <property type="entry name" value="UNNAMED PRODUCT"/>
    <property type="match status" value="1"/>
</dbReference>
<evidence type="ECO:0000256" key="1">
    <source>
        <dbReference type="SAM" id="Phobius"/>
    </source>
</evidence>